<evidence type="ECO:0000313" key="2">
    <source>
        <dbReference type="Proteomes" id="UP000198635"/>
    </source>
</evidence>
<dbReference type="STRING" id="52560.SAMN04488082_11197"/>
<proteinExistence type="predicted"/>
<dbReference type="AlphaFoldDB" id="A0A1I3VY58"/>
<sequence length="220" mass="24611">MVGSWAEFSEFCETLADRGFERNTTVTHRFRSPKGVIIDAVPFGGLADAKGFIVWPPDDDPMMCVTGFDDALRHCLQMEINGGLVVNIVSLPGLAILKLLAWNDRRYASNKDAQDLALLLRLYGEVTKDRLFDSEAALMERHGFDMETAGAELLGQDMAAMASADTALHLLRIMLENGEDTTPNEHLVRDISRHLPGREYQHAENMLKYILSGLVVYERK</sequence>
<reference evidence="2" key="1">
    <citation type="submission" date="2016-10" db="EMBL/GenBank/DDBJ databases">
        <authorList>
            <person name="Varghese N."/>
            <person name="Submissions S."/>
        </authorList>
    </citation>
    <scope>NUCLEOTIDE SEQUENCE [LARGE SCALE GENOMIC DNA]</scope>
    <source>
        <strain evidence="2">DSM 5918</strain>
    </source>
</reference>
<name>A0A1I3VY58_9BACT</name>
<dbReference type="OrthoDB" id="114489at2"/>
<dbReference type="RefSeq" id="WP_092375700.1">
    <property type="nucleotide sequence ID" value="NZ_FORX01000011.1"/>
</dbReference>
<organism evidence="1 2">
    <name type="scientific">Desulfomicrobium apsheronum</name>
    <dbReference type="NCBI Taxonomy" id="52560"/>
    <lineage>
        <taxon>Bacteria</taxon>
        <taxon>Pseudomonadati</taxon>
        <taxon>Thermodesulfobacteriota</taxon>
        <taxon>Desulfovibrionia</taxon>
        <taxon>Desulfovibrionales</taxon>
        <taxon>Desulfomicrobiaceae</taxon>
        <taxon>Desulfomicrobium</taxon>
    </lineage>
</organism>
<dbReference type="GO" id="GO:0016740">
    <property type="term" value="F:transferase activity"/>
    <property type="evidence" value="ECO:0007669"/>
    <property type="project" value="UniProtKB-KW"/>
</dbReference>
<dbReference type="InterPro" id="IPR014942">
    <property type="entry name" value="AbiEii"/>
</dbReference>
<gene>
    <name evidence="1" type="ORF">SAMN04488082_11197</name>
</gene>
<protein>
    <submittedName>
        <fullName evidence="1">Nucleotidyl transferase AbiEii toxin, Type IV TA system</fullName>
    </submittedName>
</protein>
<keyword evidence="1" id="KW-0808">Transferase</keyword>
<accession>A0A1I3VY58</accession>
<dbReference type="Proteomes" id="UP000198635">
    <property type="component" value="Unassembled WGS sequence"/>
</dbReference>
<keyword evidence="2" id="KW-1185">Reference proteome</keyword>
<dbReference type="EMBL" id="FORX01000011">
    <property type="protein sequence ID" value="SFK00100.1"/>
    <property type="molecule type" value="Genomic_DNA"/>
</dbReference>
<dbReference type="Pfam" id="PF08843">
    <property type="entry name" value="AbiEii"/>
    <property type="match status" value="1"/>
</dbReference>
<evidence type="ECO:0000313" key="1">
    <source>
        <dbReference type="EMBL" id="SFK00100.1"/>
    </source>
</evidence>